<dbReference type="NCBIfam" id="NF038128">
    <property type="entry name" value="choice_anch_J"/>
    <property type="match status" value="4"/>
</dbReference>
<dbReference type="Pfam" id="PF07675">
    <property type="entry name" value="Cleaved_Adhesin"/>
    <property type="match status" value="3"/>
</dbReference>
<evidence type="ECO:0000313" key="3">
    <source>
        <dbReference type="Proteomes" id="UP000287527"/>
    </source>
</evidence>
<dbReference type="Pfam" id="PF19081">
    <property type="entry name" value="Ig_7"/>
    <property type="match status" value="1"/>
</dbReference>
<dbReference type="Gene3D" id="2.60.40.10">
    <property type="entry name" value="Immunoglobulins"/>
    <property type="match status" value="5"/>
</dbReference>
<keyword evidence="3" id="KW-1185">Reference proteome</keyword>
<proteinExistence type="predicted"/>
<gene>
    <name evidence="2" type="ORF">EPI11_17820</name>
</gene>
<feature type="domain" description="Fibronectin type-III" evidence="1">
    <location>
        <begin position="1238"/>
        <end position="1331"/>
    </location>
</feature>
<comment type="caution">
    <text evidence="2">The sequence shown here is derived from an EMBL/GenBank/DDBJ whole genome shotgun (WGS) entry which is preliminary data.</text>
</comment>
<dbReference type="PROSITE" id="PS50853">
    <property type="entry name" value="FN3"/>
    <property type="match status" value="5"/>
</dbReference>
<feature type="domain" description="Fibronectin type-III" evidence="1">
    <location>
        <begin position="719"/>
        <end position="807"/>
    </location>
</feature>
<feature type="domain" description="Fibronectin type-III" evidence="1">
    <location>
        <begin position="230"/>
        <end position="318"/>
    </location>
</feature>
<sequence length="2528" mass="270569">MNQKLLMAVRLLWMNFLELCSEVYHFLSPKNFIGKTTLLMFFLTLFSLTGYGQLALENFESGIPASWIPINNGVVLPPTPWTTSTDGYLSNGAAFIDPSAHNIGAGVTERNFLVAPGFNVPASGEIRFFTKQSSTVDNGNIYEIRLTTANHLDHTSYTTVLATWTEAQLSANPLVYEEKVVPIPSSIAAGIPVHIAFVLVNNQVGATPNADAWYIDNVSVLTAQLCDKVLAGNFTASGLTPQSASLNWTHPSATQFEIQVFPSTTPATPVGPTGIATGNSYNPSTLVPGTKYDVYIKTICSQSSSGWAGPFNFTTPIVGTSCAFPLVVPPTGAPYTYSANLSTFAFAGAPTYANQGTSCLSPSVTQNYLTGAKAFFSYTPTQDGIITVKNVTSSASFNHSTGVFVYDGCSNVGVQCIGATTTSAVNVPGTTPNIFVQAGHTYFIVVSSNLTATAGIAFTLTINTAQCAPPAVFTYKDLLQTSTKFSWDNVGGFATAWEYKVQAAGAGVPTGAGTTTSTNVDNLINTGLVAGTPYDLYVRSVCGGVPGGWSTPYRFITQCTVFPTPYTQNFTGTSATVPAPCWTAIDVNNDGLFWSYLSSAANLTTNTYQNNNNDYFSTPQIDLGTTQKRLKYKHQIVGGTAKYAIKISTTGVGSSNFSTILMPETAFSNNTYIEKIINIPATITGPVNIAFVVVPGTGSTATRILIDDVVIEEKPACPDPVTPTATGMTTSTAVLSWTAGDAETQWQIAVQPKGTGLPTGSGVLISSNTYSPTLNHATQYEYYVRAYCDATHQSNWVGPINFTTLCGAFDVPFYESFNDTDVATTHKFCWSILNANTDNAQWTMQAANPQIQGNPFFGTPSYNDWLISPAINVIGTKELKFKYKAAFSPLFGAPRFGMEVLMSTTDTNPASFSVIMPLIDFTNTDYIEKALYINANGPVYIAFRVPPSFIVANGGTSILMIDDVRIDVAPACPNPSLPVVSNVTQNSAMLSWVPGFQETQWEVKVQPAGTGVPTTAGTLTSSSTNTPSGSLLANTQYEYYVRAYCNATDQSQWIGPVKFTTLCTPFPTPFIETFEANSATKECWRVTDINNDTFFWFLNMTVNPFEGQYAAAMFTGSNGANNDYLISPTITVGPNQRLRYQYRVTYSDFEEDLEVRLSTTGVEPANFTTELYSVNYGDIPALNNQEWKEKVINLPVGVTGNINISWHIPQRPALPQGYRGQSLIIDKVIIEDIPTCPQPTNLVVQNVADTEVQIKWDPTGTETAWDVYVQPAGLPAPVGDGDPQYAHSATTNPYTVGNLDPATKYDCYVRSSCGTTDSPWSGPLHFTTMCSFANLCEYTITLANPVNFGDIQGEIYLIQNEVTLQTLTLNAAAGGSSTTYTVFLCDGVEFSLFWDAVGSVPSGGEAQATVTIQKADGTNVWTSPAGIGPLNHTIFTGFVSCSPITCPQPINQSVDSNGVFNWTAGGTETQWEVAIQPINNGTLPTSGTLVSATTYTPLASDFNTASMATYEYFVRAVCSTTNKSFWSGPYGFVRNDASNKALVLPVNSGDTCVNALTAASFTASTPSTEPMTCTGTNDGDVWFQFDAISKVHIISVDNFSGDYYYANGEAPQPKFTMTLYKVVGTALQQMACTTNNVIVAAYSTELEIGTTYKVRLTLNGTSPNVHTFDVCVTTPTNPCALNTVNSGFETPSQATAGFTQFTRQQVLQGWRTNVPNWDEFFLVGPINTFGVAPYEGGQYIQMLETNVPQDPTDLINVTGTFQDFDSSEITKFNFNYAHAGRSEGRTIQVLAGPPAGPFVLLQEHVGTMAWSIGQGEYVVPASQPVTRFVFRAKNNEIGNLLDAVNITANNELITQPHTLVCEVNETTLAAEGVGQWIADAANPGPVVITTPNSKTTTVTGFVHSGEYIFHWKTRYCDNTVTVTNIAVDDIPQVVTPVTYCTNTTANPLTAPDLTGFTLAWYTQPTGGTAITAPTPDTTTAGTTPYYVAYVNADGCEGARAQLDVIIKDIITPVVGFTYDAASYCLTATNPVITLDTDFSVNGTFAATPDGLTIDTLTGAIDLSTSSAGTYEITYTVDPSLCVNGNSSTFQMEIVTPVVPVTGFTFAASYCIAGTNPLPILANNFYTGGVFNAETGLEINTVTGEIDLVNSQPGTYNVTYTVTAGNCLDGGSTAVTVIVTPLTAPVVSFNYDTPACINSGDELVPTLSDNFNFGGTFSSTTLTVDTQTGIIDLSTATAGEHDVIYTFTKDALLCVDGGTFTFKVELTAGITPVTNFSYDSSYCSDATNASPQLATGFTTGGVFKSGDGLVINSTTGEIDVVNSKAGSYGITYVIEPDAETCNEGGSFSFTVVIAGSLEVVISRECKGQNAWLLATPVNGSYDPNAVNYVWKNENGTVVGSSAEFNAAEYYALNGTQKLPMIFTVTVSSGSCSNEVSYTLHNIMCEIPRGISPNGDGLNDSFDLSGSGVTSITIFNRYGKKVFSHGANYTNQWHGQDESNNELPDGTYFYSIAKTDGSNATGWVYINRAH</sequence>
<evidence type="ECO:0000259" key="1">
    <source>
        <dbReference type="PROSITE" id="PS50853"/>
    </source>
</evidence>
<protein>
    <submittedName>
        <fullName evidence="2">T9SS type B sorting domain-containing protein</fullName>
    </submittedName>
</protein>
<dbReference type="OrthoDB" id="608579at2"/>
<dbReference type="Proteomes" id="UP000287527">
    <property type="component" value="Unassembled WGS sequence"/>
</dbReference>
<dbReference type="InterPro" id="IPR026341">
    <property type="entry name" value="T9SS_type_B"/>
</dbReference>
<dbReference type="InterPro" id="IPR003961">
    <property type="entry name" value="FN3_dom"/>
</dbReference>
<dbReference type="Pfam" id="PF13585">
    <property type="entry name" value="CHU_C"/>
    <property type="match status" value="1"/>
</dbReference>
<evidence type="ECO:0000313" key="2">
    <source>
        <dbReference type="EMBL" id="RWW91899.1"/>
    </source>
</evidence>
<name>A0A3S3QTT2_9FLAO</name>
<dbReference type="SMART" id="SM00060">
    <property type="entry name" value="FN3"/>
    <property type="match status" value="5"/>
</dbReference>
<dbReference type="CDD" id="cd00063">
    <property type="entry name" value="FN3"/>
    <property type="match status" value="4"/>
</dbReference>
<reference evidence="2 3" key="1">
    <citation type="submission" date="2019-01" db="EMBL/GenBank/DDBJ databases">
        <title>Flavobacterium sp. nov.,isolated from freshwater.</title>
        <authorList>
            <person name="Zhang R."/>
            <person name="Du Z.-J."/>
        </authorList>
    </citation>
    <scope>NUCLEOTIDE SEQUENCE [LARGE SCALE GENOMIC DNA]</scope>
    <source>
        <strain evidence="2 3">1E403</strain>
    </source>
</reference>
<dbReference type="Gene3D" id="2.60.120.200">
    <property type="match status" value="4"/>
</dbReference>
<dbReference type="InterPro" id="IPR011628">
    <property type="entry name" value="Cleaved_adhesin"/>
</dbReference>
<feature type="domain" description="Fibronectin type-III" evidence="1">
    <location>
        <begin position="469"/>
        <end position="560"/>
    </location>
</feature>
<accession>A0A3S3QTT2</accession>
<dbReference type="InterPro" id="IPR036116">
    <property type="entry name" value="FN3_sf"/>
</dbReference>
<dbReference type="InterPro" id="IPR044023">
    <property type="entry name" value="Ig_7"/>
</dbReference>
<dbReference type="NCBIfam" id="TIGR04131">
    <property type="entry name" value="Bac_Flav_CTERM"/>
    <property type="match status" value="1"/>
</dbReference>
<feature type="domain" description="Fibronectin type-III" evidence="1">
    <location>
        <begin position="974"/>
        <end position="1064"/>
    </location>
</feature>
<dbReference type="SUPFAM" id="SSF49265">
    <property type="entry name" value="Fibronectin type III"/>
    <property type="match status" value="5"/>
</dbReference>
<organism evidence="2 3">
    <name type="scientific">Flavobacterium cerinum</name>
    <dbReference type="NCBI Taxonomy" id="2502784"/>
    <lineage>
        <taxon>Bacteria</taxon>
        <taxon>Pseudomonadati</taxon>
        <taxon>Bacteroidota</taxon>
        <taxon>Flavobacteriia</taxon>
        <taxon>Flavobacteriales</taxon>
        <taxon>Flavobacteriaceae</taxon>
        <taxon>Flavobacterium</taxon>
    </lineage>
</organism>
<dbReference type="InterPro" id="IPR013783">
    <property type="entry name" value="Ig-like_fold"/>
</dbReference>
<dbReference type="Pfam" id="PF00041">
    <property type="entry name" value="fn3"/>
    <property type="match status" value="3"/>
</dbReference>
<dbReference type="EMBL" id="SBII01000016">
    <property type="protein sequence ID" value="RWW91899.1"/>
    <property type="molecule type" value="Genomic_DNA"/>
</dbReference>